<evidence type="ECO:0000313" key="3">
    <source>
        <dbReference type="WBParaSite" id="HPBE_0000217501-mRNA-1"/>
    </source>
</evidence>
<reference evidence="1 2" key="1">
    <citation type="submission" date="2018-11" db="EMBL/GenBank/DDBJ databases">
        <authorList>
            <consortium name="Pathogen Informatics"/>
        </authorList>
    </citation>
    <scope>NUCLEOTIDE SEQUENCE [LARGE SCALE GENOMIC DNA]</scope>
</reference>
<accession>A0A183F7N3</accession>
<evidence type="ECO:0000313" key="2">
    <source>
        <dbReference type="Proteomes" id="UP000050761"/>
    </source>
</evidence>
<dbReference type="AlphaFoldDB" id="A0A183F7N3"/>
<organism evidence="2 3">
    <name type="scientific">Heligmosomoides polygyrus</name>
    <name type="common">Parasitic roundworm</name>
    <dbReference type="NCBI Taxonomy" id="6339"/>
    <lineage>
        <taxon>Eukaryota</taxon>
        <taxon>Metazoa</taxon>
        <taxon>Ecdysozoa</taxon>
        <taxon>Nematoda</taxon>
        <taxon>Chromadorea</taxon>
        <taxon>Rhabditida</taxon>
        <taxon>Rhabditina</taxon>
        <taxon>Rhabditomorpha</taxon>
        <taxon>Strongyloidea</taxon>
        <taxon>Heligmosomidae</taxon>
        <taxon>Heligmosomoides</taxon>
    </lineage>
</organism>
<sequence>MNGKVEATARNINAAFREDFARKRTIRHSFDLSDDQLKAMVEADPRQAVGELASVSALTAALSVAIEMRSEK</sequence>
<keyword evidence="2" id="KW-1185">Reference proteome</keyword>
<protein>
    <submittedName>
        <fullName evidence="3">Toxin-antitoxin system HicB family antitoxin</fullName>
    </submittedName>
</protein>
<proteinExistence type="predicted"/>
<dbReference type="WBParaSite" id="HPBE_0000217501-mRNA-1">
    <property type="protein sequence ID" value="HPBE_0000217501-mRNA-1"/>
    <property type="gene ID" value="HPBE_0000217501"/>
</dbReference>
<reference evidence="3" key="2">
    <citation type="submission" date="2019-09" db="UniProtKB">
        <authorList>
            <consortium name="WormBaseParasite"/>
        </authorList>
    </citation>
    <scope>IDENTIFICATION</scope>
</reference>
<evidence type="ECO:0000313" key="1">
    <source>
        <dbReference type="EMBL" id="VDO23505.1"/>
    </source>
</evidence>
<accession>A0A3P7XD02</accession>
<dbReference type="OrthoDB" id="5872915at2759"/>
<dbReference type="EMBL" id="UZAH01002991">
    <property type="protein sequence ID" value="VDO23505.1"/>
    <property type="molecule type" value="Genomic_DNA"/>
</dbReference>
<gene>
    <name evidence="1" type="ORF">HPBE_LOCUS2176</name>
</gene>
<dbReference type="Proteomes" id="UP000050761">
    <property type="component" value="Unassembled WGS sequence"/>
</dbReference>
<name>A0A183F7N3_HELPZ</name>